<evidence type="ECO:0000313" key="3">
    <source>
        <dbReference type="Proteomes" id="UP000177057"/>
    </source>
</evidence>
<protein>
    <submittedName>
        <fullName evidence="2">Uncharacterized protein</fullName>
    </submittedName>
</protein>
<sequence length="301" mass="32772">MEKIKFLFAAHKTTVFLIVILGVLGILGWFGYQMFFAKPVGPVEEVDLQFDAEGPYAILSPRRDGNALVLNLKRTASYDVITYELSYPATYGEIAVQGGKILEKDKVGDPDPEGVADRGVIGTIDTKEKKGEYEQEIIFGSCSKNVCVYDKAVENGTLTLHIKKADKAYRMVTQWRLQRPDVALGRLASGDGHLVYKLDSDRQQLSAIGFSIINDLTGVPKLPGGKAVFGKVYSLNAPIAKSLSDGLVTFELAENPPSGAKLARYDESQNKWVEIDAKLEGSKFSGKADSGGIFAVLTSKP</sequence>
<name>A0A1F5N3N7_9BACT</name>
<dbReference type="STRING" id="1797794.A3H40_02450"/>
<reference evidence="2 3" key="1">
    <citation type="journal article" date="2016" name="Nat. Commun.">
        <title>Thousands of microbial genomes shed light on interconnected biogeochemical processes in an aquifer system.</title>
        <authorList>
            <person name="Anantharaman K."/>
            <person name="Brown C.T."/>
            <person name="Hug L.A."/>
            <person name="Sharon I."/>
            <person name="Castelle C.J."/>
            <person name="Probst A.J."/>
            <person name="Thomas B.C."/>
            <person name="Singh A."/>
            <person name="Wilkins M.J."/>
            <person name="Karaoz U."/>
            <person name="Brodie E.L."/>
            <person name="Williams K.H."/>
            <person name="Hubbard S.S."/>
            <person name="Banfield J.F."/>
        </authorList>
    </citation>
    <scope>NUCLEOTIDE SEQUENCE [LARGE SCALE GENOMIC DNA]</scope>
</reference>
<gene>
    <name evidence="2" type="ORF">A3H40_02450</name>
</gene>
<dbReference type="Proteomes" id="UP000177057">
    <property type="component" value="Unassembled WGS sequence"/>
</dbReference>
<accession>A0A1F5N3N7</accession>
<organism evidence="2 3">
    <name type="scientific">Candidatus Daviesbacteria bacterium RIFCSPLOWO2_02_FULL_38_15</name>
    <dbReference type="NCBI Taxonomy" id="1797794"/>
    <lineage>
        <taxon>Bacteria</taxon>
        <taxon>Candidatus Daviesiibacteriota</taxon>
    </lineage>
</organism>
<evidence type="ECO:0000256" key="1">
    <source>
        <dbReference type="SAM" id="Phobius"/>
    </source>
</evidence>
<keyword evidence="1" id="KW-0812">Transmembrane</keyword>
<proteinExistence type="predicted"/>
<keyword evidence="1" id="KW-1133">Transmembrane helix</keyword>
<dbReference type="AlphaFoldDB" id="A0A1F5N3N7"/>
<comment type="caution">
    <text evidence="2">The sequence shown here is derived from an EMBL/GenBank/DDBJ whole genome shotgun (WGS) entry which is preliminary data.</text>
</comment>
<feature type="transmembrane region" description="Helical" evidence="1">
    <location>
        <begin position="12"/>
        <end position="32"/>
    </location>
</feature>
<evidence type="ECO:0000313" key="2">
    <source>
        <dbReference type="EMBL" id="OGE72217.1"/>
    </source>
</evidence>
<keyword evidence="1" id="KW-0472">Membrane</keyword>
<dbReference type="EMBL" id="MFDV01000010">
    <property type="protein sequence ID" value="OGE72217.1"/>
    <property type="molecule type" value="Genomic_DNA"/>
</dbReference>